<name>A0A9X1XIV6_9BACL</name>
<dbReference type="InterPro" id="IPR011989">
    <property type="entry name" value="ARM-like"/>
</dbReference>
<dbReference type="InterPro" id="IPR014824">
    <property type="entry name" value="Nfu/NifU_N"/>
</dbReference>
<dbReference type="Gene3D" id="1.25.10.10">
    <property type="entry name" value="Leucine-rich Repeat Variant"/>
    <property type="match status" value="1"/>
</dbReference>
<dbReference type="InterPro" id="IPR016024">
    <property type="entry name" value="ARM-type_fold"/>
</dbReference>
<dbReference type="SMART" id="SM00932">
    <property type="entry name" value="Nfu_N"/>
    <property type="match status" value="1"/>
</dbReference>
<reference evidence="2" key="1">
    <citation type="submission" date="2021-09" db="EMBL/GenBank/DDBJ databases">
        <title>Genome analysis of Fictibacillus sp. KIGAM418 isolated from marine sediment.</title>
        <authorList>
            <person name="Seo M.-J."/>
            <person name="Cho E.-S."/>
            <person name="Hwang C.Y."/>
        </authorList>
    </citation>
    <scope>NUCLEOTIDE SEQUENCE</scope>
    <source>
        <strain evidence="2">KIGAM418</strain>
    </source>
</reference>
<evidence type="ECO:0000313" key="3">
    <source>
        <dbReference type="Proteomes" id="UP001139011"/>
    </source>
</evidence>
<dbReference type="PANTHER" id="PTHR12697:SF37">
    <property type="entry name" value="CONSERVED VIRULENCE FACTOR C"/>
    <property type="match status" value="1"/>
</dbReference>
<dbReference type="InterPro" id="IPR036498">
    <property type="entry name" value="Nfu/NifU_N_sf"/>
</dbReference>
<dbReference type="RefSeq" id="WP_248253608.1">
    <property type="nucleotide sequence ID" value="NZ_JAIWJX010000002.1"/>
</dbReference>
<dbReference type="GO" id="GO:0016491">
    <property type="term" value="F:oxidoreductase activity"/>
    <property type="evidence" value="ECO:0007669"/>
    <property type="project" value="TreeGrafter"/>
</dbReference>
<dbReference type="SUPFAM" id="SSF110836">
    <property type="entry name" value="Hypothetical protein SAV1430"/>
    <property type="match status" value="1"/>
</dbReference>
<evidence type="ECO:0000259" key="1">
    <source>
        <dbReference type="SMART" id="SM00932"/>
    </source>
</evidence>
<keyword evidence="3" id="KW-1185">Reference proteome</keyword>
<dbReference type="SMART" id="SM00567">
    <property type="entry name" value="EZ_HEAT"/>
    <property type="match status" value="4"/>
</dbReference>
<dbReference type="PANTHER" id="PTHR12697">
    <property type="entry name" value="PBS LYASE HEAT-LIKE PROTEIN"/>
    <property type="match status" value="1"/>
</dbReference>
<dbReference type="Pfam" id="PF13646">
    <property type="entry name" value="HEAT_2"/>
    <property type="match status" value="1"/>
</dbReference>
<evidence type="ECO:0000313" key="2">
    <source>
        <dbReference type="EMBL" id="MCK6258284.1"/>
    </source>
</evidence>
<comment type="caution">
    <text evidence="2">The sequence shown here is derived from an EMBL/GenBank/DDBJ whole genome shotgun (WGS) entry which is preliminary data.</text>
</comment>
<organism evidence="2 3">
    <name type="scientific">Fictibacillus marinisediminis</name>
    <dbReference type="NCBI Taxonomy" id="2878389"/>
    <lineage>
        <taxon>Bacteria</taxon>
        <taxon>Bacillati</taxon>
        <taxon>Bacillota</taxon>
        <taxon>Bacilli</taxon>
        <taxon>Bacillales</taxon>
        <taxon>Fictibacillaceae</taxon>
        <taxon>Fictibacillus</taxon>
    </lineage>
</organism>
<dbReference type="InterPro" id="IPR004155">
    <property type="entry name" value="PBS_lyase_HEAT"/>
</dbReference>
<gene>
    <name evidence="2" type="ORF">LCY76_17055</name>
</gene>
<dbReference type="InterPro" id="IPR025989">
    <property type="entry name" value="Virulence_F_dom"/>
</dbReference>
<accession>A0A9X1XIV6</accession>
<dbReference type="SUPFAM" id="SSF48371">
    <property type="entry name" value="ARM repeat"/>
    <property type="match status" value="1"/>
</dbReference>
<dbReference type="EMBL" id="JAIWJX010000002">
    <property type="protein sequence ID" value="MCK6258284.1"/>
    <property type="molecule type" value="Genomic_DNA"/>
</dbReference>
<sequence length="379" mass="43056">MKIKGIEPTPSPNSMKINMDEALPGNERYNYTRENLDDAPDYIKEIFKVEGVKSVYHVADFIALDRHPRADWEDVLAGVREVFGDSDDQPSEAAGQEKKDDEYLEITVFIQMFRGLPMQVKLKTENEERRAGLPERFMNAALEAQKASDNLVMERKWEEQGVRYGTFEQIGQEVVEEISAAYDEERIQKLVKQAFSIESGKEAPKEEVSTTEVAEKMQDEDWQTRYAALERMNPTVNDIMVLKQALKDPKPSIRRLAVVYLGMIEDEAVLPLLYAGLKDKNVAVRRTAGDCLSDLGNPSAIPAMCEALNDKNKLVRWRAARFLFEVGDETAIPALEDAEDDPEFEVRLQAKIALERIQSGEEAAGSVWQQMMKSRENNE</sequence>
<protein>
    <submittedName>
        <fullName evidence="2">Conserved virulence factor C family protein</fullName>
    </submittedName>
</protein>
<proteinExistence type="predicted"/>
<feature type="domain" description="Scaffold protein Nfu/NifU N-terminal" evidence="1">
    <location>
        <begin position="4"/>
        <end position="87"/>
    </location>
</feature>
<dbReference type="Proteomes" id="UP001139011">
    <property type="component" value="Unassembled WGS sequence"/>
</dbReference>
<dbReference type="Gene3D" id="3.30.1370.70">
    <property type="entry name" value="Scaffold protein Nfu/NifU, N-terminal domain"/>
    <property type="match status" value="1"/>
</dbReference>
<dbReference type="Pfam" id="PF08712">
    <property type="entry name" value="Nfu_N"/>
    <property type="match status" value="1"/>
</dbReference>
<dbReference type="AlphaFoldDB" id="A0A9X1XIV6"/>
<dbReference type="Pfam" id="PF13769">
    <property type="entry name" value="Virulence_fact"/>
    <property type="match status" value="1"/>
</dbReference>